<evidence type="ECO:0000313" key="1">
    <source>
        <dbReference type="EMBL" id="EQB07404.1"/>
    </source>
</evidence>
<gene>
    <name evidence="1" type="ORF">L288_09875</name>
</gene>
<name>T0ICR8_9SPHN</name>
<dbReference type="EMBL" id="ATHO01000081">
    <property type="protein sequence ID" value="EQB07404.1"/>
    <property type="molecule type" value="Genomic_DNA"/>
</dbReference>
<dbReference type="AlphaFoldDB" id="T0ICR8"/>
<dbReference type="PATRIC" id="fig|1329909.3.peg.1907"/>
<evidence type="ECO:0008006" key="3">
    <source>
        <dbReference type="Google" id="ProtNLM"/>
    </source>
</evidence>
<reference evidence="1 2" key="1">
    <citation type="journal article" date="2013" name="Genome Announc.">
        <title>Draft Genome Sequence of Sphingobium quisquiliarum Strain P25T, a Novel Hexachlorocyclohexane (HCH)-Degrading Bacterium Isolated from an HCH Dumpsite.</title>
        <authorList>
            <person name="Kumar Singh A."/>
            <person name="Sangwan N."/>
            <person name="Sharma A."/>
            <person name="Gupta V."/>
            <person name="Khurana J.P."/>
            <person name="Lal R."/>
        </authorList>
    </citation>
    <scope>NUCLEOTIDE SEQUENCE [LARGE SCALE GENOMIC DNA]</scope>
    <source>
        <strain evidence="1 2">P25</strain>
    </source>
</reference>
<organism evidence="1 2">
    <name type="scientific">Sphingobium quisquiliarum P25</name>
    <dbReference type="NCBI Taxonomy" id="1329909"/>
    <lineage>
        <taxon>Bacteria</taxon>
        <taxon>Pseudomonadati</taxon>
        <taxon>Pseudomonadota</taxon>
        <taxon>Alphaproteobacteria</taxon>
        <taxon>Sphingomonadales</taxon>
        <taxon>Sphingomonadaceae</taxon>
        <taxon>Sphingobium</taxon>
    </lineage>
</organism>
<protein>
    <recommendedName>
        <fullName evidence="3">DNA-directed DNA polymerase family A palm domain-containing protein</fullName>
    </recommendedName>
</protein>
<sequence length="401" mass="45772">MIESLAQELYEQADVQKRPTRKAYKATAAVVRDLLKGHSYSPPKPCGRYMSPNTFEHCHVGFKSFTGIKDKMEQAGFITVERGVWWRRAEDGIGKVTTMQMTPKLLEFALGYGITPKNRSMHFGKLPRPKAIFNPIRVTKKRLWANGKKKQKAYIRYDSRDPRLLREGIRMNRLNHFWAGQVITPDNHHAFYRIFHNGDVEGFDFNKGGRIISEGGGYQGMSPENRSRMLINGGPACEIDISSCHTRIYYGLMGQPLDPAIDPYTLTRFPRDVAKAYVAMMMGRTRTAGDWAEQTIAAVLRKGKIDLNQYAVDDVREAVFDVLPLLREWDTSPYRWDDLQYVESCIILETMEILAYKHDVPALPVHDSIIVPAKDQELAMEVLSRCFQKHTGAVPMLKIKG</sequence>
<proteinExistence type="predicted"/>
<comment type="caution">
    <text evidence="1">The sequence shown here is derived from an EMBL/GenBank/DDBJ whole genome shotgun (WGS) entry which is preliminary data.</text>
</comment>
<dbReference type="Proteomes" id="UP000015525">
    <property type="component" value="Unassembled WGS sequence"/>
</dbReference>
<evidence type="ECO:0000313" key="2">
    <source>
        <dbReference type="Proteomes" id="UP000015525"/>
    </source>
</evidence>
<keyword evidence="2" id="KW-1185">Reference proteome</keyword>
<accession>T0ICR8</accession>